<organism evidence="2 3">
    <name type="scientific">Natronosalvus hydrolyticus</name>
    <dbReference type="NCBI Taxonomy" id="2979988"/>
    <lineage>
        <taxon>Archaea</taxon>
        <taxon>Methanobacteriati</taxon>
        <taxon>Methanobacteriota</taxon>
        <taxon>Stenosarchaea group</taxon>
        <taxon>Halobacteria</taxon>
        <taxon>Halobacteriales</taxon>
        <taxon>Natrialbaceae</taxon>
        <taxon>Natronosalvus</taxon>
    </lineage>
</organism>
<dbReference type="InterPro" id="IPR051162">
    <property type="entry name" value="T4SS_component"/>
</dbReference>
<name>A0AAP2ZA34_9EURY</name>
<dbReference type="GO" id="GO:0005524">
    <property type="term" value="F:ATP binding"/>
    <property type="evidence" value="ECO:0007669"/>
    <property type="project" value="UniProtKB-KW"/>
</dbReference>
<dbReference type="PANTHER" id="PTHR30121:SF6">
    <property type="entry name" value="SLR6007 PROTEIN"/>
    <property type="match status" value="1"/>
</dbReference>
<keyword evidence="2" id="KW-0067">ATP-binding</keyword>
<feature type="compositionally biased region" description="Polar residues" evidence="1">
    <location>
        <begin position="448"/>
        <end position="467"/>
    </location>
</feature>
<dbReference type="InterPro" id="IPR027417">
    <property type="entry name" value="P-loop_NTPase"/>
</dbReference>
<reference evidence="2 3" key="1">
    <citation type="submission" date="2022-09" db="EMBL/GenBank/DDBJ databases">
        <title>Enrichment on poylsaccharides allowed isolation of novel metabolic and taxonomic groups of Haloarchaea.</title>
        <authorList>
            <person name="Sorokin D.Y."/>
            <person name="Elcheninov A.G."/>
            <person name="Khizhniak T.V."/>
            <person name="Kolganova T.V."/>
            <person name="Kublanov I.V."/>
        </authorList>
    </citation>
    <scope>NUCLEOTIDE SEQUENCE [LARGE SCALE GENOMIC DNA]</scope>
    <source>
        <strain evidence="2 3">AArc-curdl1</strain>
    </source>
</reference>
<evidence type="ECO:0000313" key="3">
    <source>
        <dbReference type="Proteomes" id="UP001321047"/>
    </source>
</evidence>
<comment type="caution">
    <text evidence="2">The sequence shown here is derived from an EMBL/GenBank/DDBJ whole genome shotgun (WGS) entry which is preliminary data.</text>
</comment>
<proteinExistence type="predicted"/>
<evidence type="ECO:0000313" key="2">
    <source>
        <dbReference type="EMBL" id="MCU4753494.1"/>
    </source>
</evidence>
<dbReference type="PANTHER" id="PTHR30121">
    <property type="entry name" value="UNCHARACTERIZED PROTEIN YJGR-RELATED"/>
    <property type="match status" value="1"/>
</dbReference>
<dbReference type="Gene3D" id="3.40.50.300">
    <property type="entry name" value="P-loop containing nucleotide triphosphate hydrolases"/>
    <property type="match status" value="2"/>
</dbReference>
<dbReference type="EMBL" id="JAOPJZ010000017">
    <property type="protein sequence ID" value="MCU4753494.1"/>
    <property type="molecule type" value="Genomic_DNA"/>
</dbReference>
<dbReference type="SUPFAM" id="SSF52540">
    <property type="entry name" value="P-loop containing nucleoside triphosphate hydrolases"/>
    <property type="match status" value="1"/>
</dbReference>
<dbReference type="Proteomes" id="UP001321047">
    <property type="component" value="Unassembled WGS sequence"/>
</dbReference>
<keyword evidence="3" id="KW-1185">Reference proteome</keyword>
<dbReference type="RefSeq" id="WP_342809811.1">
    <property type="nucleotide sequence ID" value="NZ_JAOPJZ010000017.1"/>
</dbReference>
<sequence>MVDVDRLLRLVEQAGLEDDPEVQYLLREAVVTRSDQRRKEIQRLIEAKAAEKTEYPFTKNPIVNNLNQPDTLVLGKTFQPRRPYTLTEDDLAQHLLAVGETGSGKTTMIRQIMTQLTTPFWAFDRKQDYRHLTTELDQLLVLPWKQLRFNPVKPPPGVDPYKWIQTFTDIFGHSQSLLSGSKNYLLKSLVSLYIDYELFREVEPPFPSLFELKHSIEENQVNYVRKTSNYRDTVLNRLESMLLSSGQIFDCSQGYSIPQLLQRNVVLEIDGLTRDTQRFLQQILFAYVYEYQKQNTDRGNGVQIVFFIDEAKQTFSVYLEKQDAAGIPEIDDLTARAREMGIGLVAADQEASKLTDSLKANTKTKVLLPVGDQKQFQSIAKSMNLSSRQADFAQKLGTGEAIIQHGNSDPVPVKLHNHQLESTVSDQELEELQQNEWEQLEETHRQIPDSNTNNTIYGTSETASQDTTRSEKEGRTTESAETDRNNLSEESELLLKHIAENPFQFVTERYENLGFSYYKGNKAKSKLKEKELVEEKKLEKGSTRATLFEFTDKGRDLLEEIGIKFHVKGRGSISHQYWQHQAKKTLEEQGWQAQLEKEDADVHATKQDQKVAVEIAMGPNGREIEHIQKHLRNGFQTVVVACKNEQVQSKLQGKLDSDKIDGEQVEWTTVQTLNTIETLLNPE</sequence>
<keyword evidence="2" id="KW-0547">Nucleotide-binding</keyword>
<dbReference type="AlphaFoldDB" id="A0AAP2ZA34"/>
<gene>
    <name evidence="2" type="ORF">OB919_16130</name>
</gene>
<evidence type="ECO:0000256" key="1">
    <source>
        <dbReference type="SAM" id="MobiDB-lite"/>
    </source>
</evidence>
<protein>
    <submittedName>
        <fullName evidence="2">ATP-binding protein</fullName>
    </submittedName>
</protein>
<feature type="region of interest" description="Disordered" evidence="1">
    <location>
        <begin position="440"/>
        <end position="487"/>
    </location>
</feature>
<feature type="compositionally biased region" description="Basic and acidic residues" evidence="1">
    <location>
        <begin position="468"/>
        <end position="487"/>
    </location>
</feature>
<accession>A0AAP2ZA34</accession>